<name>A0A6A6TC49_9PLEO</name>
<evidence type="ECO:0000256" key="2">
    <source>
        <dbReference type="ARBA" id="ARBA00009096"/>
    </source>
</evidence>
<evidence type="ECO:0000256" key="5">
    <source>
        <dbReference type="ARBA" id="ARBA00022989"/>
    </source>
</evidence>
<sequence length="176" mass="20131">MSTPGSSIFSRKRDLIYLVFFLTHLPIMLAFDLTGYYPDSIKPAWMTQVRTWYVAKHGDRFFYDAPAFFPLYTLLELLFHLPFTLWAIPALLRNDARLPLALLVFALETSVTTLTCLVEMWSWEELSSAQRGLSGLGGMYGGYLALAVFMAVDCYARLDQILSREKNIEPVTKKEL</sequence>
<dbReference type="AlphaFoldDB" id="A0A6A6TC49"/>
<dbReference type="PANTHER" id="PTHR31204">
    <property type="entry name" value="SIGMA INTRACELLULAR RECEPTOR 2"/>
    <property type="match status" value="1"/>
</dbReference>
<keyword evidence="5 7" id="KW-1133">Transmembrane helix</keyword>
<keyword evidence="6 7" id="KW-0472">Membrane</keyword>
<feature type="transmembrane region" description="Helical" evidence="7">
    <location>
        <begin position="15"/>
        <end position="37"/>
    </location>
</feature>
<feature type="transmembrane region" description="Helical" evidence="7">
    <location>
        <begin position="100"/>
        <end position="123"/>
    </location>
</feature>
<gene>
    <name evidence="9" type="ORF">K491DRAFT_691560</name>
</gene>
<evidence type="ECO:0000256" key="3">
    <source>
        <dbReference type="ARBA" id="ARBA00022692"/>
    </source>
</evidence>
<evidence type="ECO:0000256" key="6">
    <source>
        <dbReference type="ARBA" id="ARBA00023136"/>
    </source>
</evidence>
<evidence type="ECO:0000256" key="7">
    <source>
        <dbReference type="PIRNR" id="PIRNR031032"/>
    </source>
</evidence>
<keyword evidence="10" id="KW-1185">Reference proteome</keyword>
<keyword evidence="3 7" id="KW-0812">Transmembrane</keyword>
<feature type="transmembrane region" description="Helical" evidence="7">
    <location>
        <begin position="135"/>
        <end position="156"/>
    </location>
</feature>
<dbReference type="InterPro" id="IPR016964">
    <property type="entry name" value="Sigma2_recept"/>
</dbReference>
<evidence type="ECO:0000256" key="4">
    <source>
        <dbReference type="ARBA" id="ARBA00022824"/>
    </source>
</evidence>
<dbReference type="OrthoDB" id="433124at2759"/>
<accession>A0A6A6TC49</accession>
<dbReference type="PIRSF" id="PIRSF031032">
    <property type="entry name" value="TMP_97_prd"/>
    <property type="match status" value="1"/>
</dbReference>
<evidence type="ECO:0000259" key="8">
    <source>
        <dbReference type="PROSITE" id="PS51751"/>
    </source>
</evidence>
<keyword evidence="4 7" id="KW-0256">Endoplasmic reticulum</keyword>
<dbReference type="PANTHER" id="PTHR31204:SF1">
    <property type="entry name" value="SIGMA INTRACELLULAR RECEPTOR 2"/>
    <property type="match status" value="1"/>
</dbReference>
<evidence type="ECO:0000313" key="10">
    <source>
        <dbReference type="Proteomes" id="UP000799324"/>
    </source>
</evidence>
<dbReference type="InterPro" id="IPR033118">
    <property type="entry name" value="EXPERA"/>
</dbReference>
<dbReference type="Proteomes" id="UP000799324">
    <property type="component" value="Unassembled WGS sequence"/>
</dbReference>
<dbReference type="GO" id="GO:0005789">
    <property type="term" value="C:endoplasmic reticulum membrane"/>
    <property type="evidence" value="ECO:0007669"/>
    <property type="project" value="UniProtKB-SubCell"/>
</dbReference>
<comment type="subcellular location">
    <subcellularLocation>
        <location evidence="1">Endoplasmic reticulum membrane</location>
        <topology evidence="1">Multi-pass membrane protein</topology>
    </subcellularLocation>
</comment>
<proteinExistence type="inferred from homology"/>
<dbReference type="Pfam" id="PF05241">
    <property type="entry name" value="EBP"/>
    <property type="match status" value="1"/>
</dbReference>
<protein>
    <recommendedName>
        <fullName evidence="7">Efficient mitochondria targeting-associated protein 19</fullName>
    </recommendedName>
</protein>
<evidence type="ECO:0000256" key="1">
    <source>
        <dbReference type="ARBA" id="ARBA00004477"/>
    </source>
</evidence>
<feature type="domain" description="EXPERA" evidence="8">
    <location>
        <begin position="13"/>
        <end position="151"/>
    </location>
</feature>
<feature type="transmembrane region" description="Helical" evidence="7">
    <location>
        <begin position="67"/>
        <end position="88"/>
    </location>
</feature>
<reference evidence="9" key="1">
    <citation type="journal article" date="2020" name="Stud. Mycol.">
        <title>101 Dothideomycetes genomes: a test case for predicting lifestyles and emergence of pathogens.</title>
        <authorList>
            <person name="Haridas S."/>
            <person name="Albert R."/>
            <person name="Binder M."/>
            <person name="Bloem J."/>
            <person name="Labutti K."/>
            <person name="Salamov A."/>
            <person name="Andreopoulos B."/>
            <person name="Baker S."/>
            <person name="Barry K."/>
            <person name="Bills G."/>
            <person name="Bluhm B."/>
            <person name="Cannon C."/>
            <person name="Castanera R."/>
            <person name="Culley D."/>
            <person name="Daum C."/>
            <person name="Ezra D."/>
            <person name="Gonzalez J."/>
            <person name="Henrissat B."/>
            <person name="Kuo A."/>
            <person name="Liang C."/>
            <person name="Lipzen A."/>
            <person name="Lutzoni F."/>
            <person name="Magnuson J."/>
            <person name="Mondo S."/>
            <person name="Nolan M."/>
            <person name="Ohm R."/>
            <person name="Pangilinan J."/>
            <person name="Park H.-J."/>
            <person name="Ramirez L."/>
            <person name="Alfaro M."/>
            <person name="Sun H."/>
            <person name="Tritt A."/>
            <person name="Yoshinaga Y."/>
            <person name="Zwiers L.-H."/>
            <person name="Turgeon B."/>
            <person name="Goodwin S."/>
            <person name="Spatafora J."/>
            <person name="Crous P."/>
            <person name="Grigoriev I."/>
        </authorList>
    </citation>
    <scope>NUCLEOTIDE SEQUENCE</scope>
    <source>
        <strain evidence="9">CBS 122681</strain>
    </source>
</reference>
<comment type="similarity">
    <text evidence="2">Belongs to the TMEM97/sigma-2 receptor family.</text>
</comment>
<dbReference type="PROSITE" id="PS51751">
    <property type="entry name" value="EXPERA"/>
    <property type="match status" value="1"/>
</dbReference>
<dbReference type="InterPro" id="IPR051987">
    <property type="entry name" value="Sigma-2_receptor-like"/>
</dbReference>
<dbReference type="EMBL" id="MU004331">
    <property type="protein sequence ID" value="KAF2656887.1"/>
    <property type="molecule type" value="Genomic_DNA"/>
</dbReference>
<organism evidence="9 10">
    <name type="scientific">Lophiostoma macrostomum CBS 122681</name>
    <dbReference type="NCBI Taxonomy" id="1314788"/>
    <lineage>
        <taxon>Eukaryota</taxon>
        <taxon>Fungi</taxon>
        <taxon>Dikarya</taxon>
        <taxon>Ascomycota</taxon>
        <taxon>Pezizomycotina</taxon>
        <taxon>Dothideomycetes</taxon>
        <taxon>Pleosporomycetidae</taxon>
        <taxon>Pleosporales</taxon>
        <taxon>Lophiostomataceae</taxon>
        <taxon>Lophiostoma</taxon>
    </lineage>
</organism>
<evidence type="ECO:0000313" key="9">
    <source>
        <dbReference type="EMBL" id="KAF2656887.1"/>
    </source>
</evidence>